<dbReference type="InterPro" id="IPR010982">
    <property type="entry name" value="Lambda_DNA-bd_dom_sf"/>
</dbReference>
<proteinExistence type="predicted"/>
<dbReference type="EMBL" id="BMGH01000001">
    <property type="protein sequence ID" value="GGD15982.1"/>
    <property type="molecule type" value="Genomic_DNA"/>
</dbReference>
<feature type="domain" description="HTH cro/C1-type" evidence="1">
    <location>
        <begin position="20"/>
        <end position="74"/>
    </location>
</feature>
<reference evidence="2" key="2">
    <citation type="submission" date="2020-09" db="EMBL/GenBank/DDBJ databases">
        <authorList>
            <person name="Sun Q."/>
            <person name="Zhou Y."/>
        </authorList>
    </citation>
    <scope>NUCLEOTIDE SEQUENCE</scope>
    <source>
        <strain evidence="2">CGMCC 1.12921</strain>
    </source>
</reference>
<keyword evidence="3" id="KW-1185">Reference proteome</keyword>
<evidence type="ECO:0000259" key="1">
    <source>
        <dbReference type="PROSITE" id="PS50943"/>
    </source>
</evidence>
<dbReference type="GO" id="GO:0003677">
    <property type="term" value="F:DNA binding"/>
    <property type="evidence" value="ECO:0007669"/>
    <property type="project" value="InterPro"/>
</dbReference>
<comment type="caution">
    <text evidence="2">The sequence shown here is derived from an EMBL/GenBank/DDBJ whole genome shotgun (WGS) entry which is preliminary data.</text>
</comment>
<organism evidence="2 3">
    <name type="scientific">Aquisalinus flavus</name>
    <dbReference type="NCBI Taxonomy" id="1526572"/>
    <lineage>
        <taxon>Bacteria</taxon>
        <taxon>Pseudomonadati</taxon>
        <taxon>Pseudomonadota</taxon>
        <taxon>Alphaproteobacteria</taxon>
        <taxon>Parvularculales</taxon>
        <taxon>Parvularculaceae</taxon>
        <taxon>Aquisalinus</taxon>
    </lineage>
</organism>
<name>A0A8J2V2Y0_9PROT</name>
<dbReference type="RefSeq" id="WP_188158005.1">
    <property type="nucleotide sequence ID" value="NZ_BMGH01000001.1"/>
</dbReference>
<protein>
    <submittedName>
        <fullName evidence="2">Putative HTH-type transcriptional regulator R00410</fullName>
    </submittedName>
</protein>
<reference evidence="2" key="1">
    <citation type="journal article" date="2014" name="Int. J. Syst. Evol. Microbiol.">
        <title>Complete genome sequence of Corynebacterium casei LMG S-19264T (=DSM 44701T), isolated from a smear-ripened cheese.</title>
        <authorList>
            <consortium name="US DOE Joint Genome Institute (JGI-PGF)"/>
            <person name="Walter F."/>
            <person name="Albersmeier A."/>
            <person name="Kalinowski J."/>
            <person name="Ruckert C."/>
        </authorList>
    </citation>
    <scope>NUCLEOTIDE SEQUENCE</scope>
    <source>
        <strain evidence="2">CGMCC 1.12921</strain>
    </source>
</reference>
<dbReference type="AlphaFoldDB" id="A0A8J2V2Y0"/>
<dbReference type="PROSITE" id="PS50943">
    <property type="entry name" value="HTH_CROC1"/>
    <property type="match status" value="1"/>
</dbReference>
<gene>
    <name evidence="2" type="ORF">GCM10011342_25960</name>
</gene>
<dbReference type="Gene3D" id="1.10.260.40">
    <property type="entry name" value="lambda repressor-like DNA-binding domains"/>
    <property type="match status" value="1"/>
</dbReference>
<dbReference type="Proteomes" id="UP000613582">
    <property type="component" value="Unassembled WGS sequence"/>
</dbReference>
<dbReference type="SMART" id="SM00530">
    <property type="entry name" value="HTH_XRE"/>
    <property type="match status" value="1"/>
</dbReference>
<dbReference type="SUPFAM" id="SSF47413">
    <property type="entry name" value="lambda repressor-like DNA-binding domains"/>
    <property type="match status" value="1"/>
</dbReference>
<dbReference type="InterPro" id="IPR001387">
    <property type="entry name" value="Cro/C1-type_HTH"/>
</dbReference>
<dbReference type="Pfam" id="PF01381">
    <property type="entry name" value="HTH_3"/>
    <property type="match status" value="1"/>
</dbReference>
<accession>A0A8J2V2Y0</accession>
<sequence>MADAKKKSPHPIDCHVGSRVRMRRMMIGMSQDKLGEQLGLTFQQVQKYEKGVNRIGASRLFHISKILGVPVQFFYDDFGDEAELSLGFAEGEPGALPSSGSEFMDLLSTPEGVQLCKSFASIKDPQVRRKIVDLVRTLAAGET</sequence>
<evidence type="ECO:0000313" key="2">
    <source>
        <dbReference type="EMBL" id="GGD15982.1"/>
    </source>
</evidence>
<evidence type="ECO:0000313" key="3">
    <source>
        <dbReference type="Proteomes" id="UP000613582"/>
    </source>
</evidence>
<dbReference type="CDD" id="cd00093">
    <property type="entry name" value="HTH_XRE"/>
    <property type="match status" value="1"/>
</dbReference>